<dbReference type="InterPro" id="IPR000421">
    <property type="entry name" value="FA58C"/>
</dbReference>
<evidence type="ECO:0000313" key="9">
    <source>
        <dbReference type="Proteomes" id="UP000587527"/>
    </source>
</evidence>
<dbReference type="GO" id="GO:0005737">
    <property type="term" value="C:cytoplasm"/>
    <property type="evidence" value="ECO:0007669"/>
    <property type="project" value="UniProtKB-SubCell"/>
</dbReference>
<evidence type="ECO:0000256" key="4">
    <source>
        <dbReference type="ARBA" id="ARBA00023069"/>
    </source>
</evidence>
<reference evidence="8 9" key="1">
    <citation type="submission" date="2020-08" db="EMBL/GenBank/DDBJ databases">
        <title>Sequencing the genomes of 1000 actinobacteria strains.</title>
        <authorList>
            <person name="Klenk H.-P."/>
        </authorList>
    </citation>
    <scope>NUCLEOTIDE SEQUENCE [LARGE SCALE GENOMIC DNA]</scope>
    <source>
        <strain evidence="8 9">DSM 45362</strain>
    </source>
</reference>
<protein>
    <recommendedName>
        <fullName evidence="7">F5/8 type C domain-containing protein</fullName>
    </recommendedName>
</protein>
<dbReference type="PROSITE" id="PS50022">
    <property type="entry name" value="FA58C_3"/>
    <property type="match status" value="1"/>
</dbReference>
<name>A0A841BR19_9ACTN</name>
<evidence type="ECO:0000256" key="5">
    <source>
        <dbReference type="ARBA" id="ARBA00023273"/>
    </source>
</evidence>
<dbReference type="Proteomes" id="UP000587527">
    <property type="component" value="Unassembled WGS sequence"/>
</dbReference>
<dbReference type="EMBL" id="JACHMN010000002">
    <property type="protein sequence ID" value="MBB5869261.1"/>
    <property type="molecule type" value="Genomic_DNA"/>
</dbReference>
<comment type="caution">
    <text evidence="8">The sequence shown here is derived from an EMBL/GenBank/DDBJ whole genome shotgun (WGS) entry which is preliminary data.</text>
</comment>
<keyword evidence="5" id="KW-0966">Cell projection</keyword>
<dbReference type="GO" id="GO:0005975">
    <property type="term" value="P:carbohydrate metabolic process"/>
    <property type="evidence" value="ECO:0007669"/>
    <property type="project" value="UniProtKB-ARBA"/>
</dbReference>
<evidence type="ECO:0000256" key="2">
    <source>
        <dbReference type="ARBA" id="ARBA00004496"/>
    </source>
</evidence>
<evidence type="ECO:0000256" key="6">
    <source>
        <dbReference type="SAM" id="SignalP"/>
    </source>
</evidence>
<dbReference type="SUPFAM" id="SSF49785">
    <property type="entry name" value="Galactose-binding domain-like"/>
    <property type="match status" value="1"/>
</dbReference>
<evidence type="ECO:0000256" key="3">
    <source>
        <dbReference type="ARBA" id="ARBA00022490"/>
    </source>
</evidence>
<evidence type="ECO:0000259" key="7">
    <source>
        <dbReference type="PROSITE" id="PS50022"/>
    </source>
</evidence>
<proteinExistence type="predicted"/>
<dbReference type="InterPro" id="IPR008979">
    <property type="entry name" value="Galactose-bd-like_sf"/>
</dbReference>
<dbReference type="InterPro" id="IPR013783">
    <property type="entry name" value="Ig-like_fold"/>
</dbReference>
<keyword evidence="4" id="KW-0969">Cilium</keyword>
<keyword evidence="6" id="KW-0732">Signal</keyword>
<feature type="domain" description="F5/8 type C" evidence="7">
    <location>
        <begin position="240"/>
        <end position="387"/>
    </location>
</feature>
<accession>A0A841BR19</accession>
<dbReference type="Pfam" id="PF00754">
    <property type="entry name" value="F5_F8_type_C"/>
    <property type="match status" value="1"/>
</dbReference>
<dbReference type="AlphaFoldDB" id="A0A841BR19"/>
<sequence length="389" mass="38584">MSPDRRNRPYAVTTRFILAALLAATGSAFLTAPASAGGLVAAELTASPFAVSLGNQLVNTTGPQISVNITNEGTATATISSITVTGQFTRSVNCGSTLAAGATCQVTIAFQPTSVGPKTGAITVNSNANNPTLVVNLSGTGVNPTPPTLVGSPASTLFPDTVVGSSVIRQVYLGNTGSNPATISSISATGAGYSVGTSNCGTTLPGGYNCFISVVFTPGSAGSKAGSVVVSSNATNPTVTFALTGLGVAPGTTNLALGKPATGTSVAGHTPAKAVDTDLNTYWESSNNAFPQSITVDLGANAKLSSIVLRVPPAWVSRNQTLSVLGSTGGGYSTIVGSASYLFGTGAGNYVVIPLPGGTTARYVRITITGNTGQPAGQLSELQALGVFA</sequence>
<organism evidence="8 9">
    <name type="scientific">Allocatelliglobosispora scoriae</name>
    <dbReference type="NCBI Taxonomy" id="643052"/>
    <lineage>
        <taxon>Bacteria</taxon>
        <taxon>Bacillati</taxon>
        <taxon>Actinomycetota</taxon>
        <taxon>Actinomycetes</taxon>
        <taxon>Micromonosporales</taxon>
        <taxon>Micromonosporaceae</taxon>
        <taxon>Allocatelliglobosispora</taxon>
    </lineage>
</organism>
<evidence type="ECO:0000313" key="8">
    <source>
        <dbReference type="EMBL" id="MBB5869261.1"/>
    </source>
</evidence>
<comment type="subcellular location">
    <subcellularLocation>
        <location evidence="1">Cell projection</location>
        <location evidence="1">Cilium</location>
    </subcellularLocation>
    <subcellularLocation>
        <location evidence="2">Cytoplasm</location>
    </subcellularLocation>
</comment>
<dbReference type="Gene3D" id="2.60.40.10">
    <property type="entry name" value="Immunoglobulins"/>
    <property type="match status" value="2"/>
</dbReference>
<feature type="chain" id="PRO_5038394613" description="F5/8 type C domain-containing protein" evidence="6">
    <location>
        <begin position="37"/>
        <end position="389"/>
    </location>
</feature>
<keyword evidence="9" id="KW-1185">Reference proteome</keyword>
<dbReference type="Pfam" id="PF22544">
    <property type="entry name" value="HYDIN_VesB_CFA65-like_Ig"/>
    <property type="match status" value="1"/>
</dbReference>
<dbReference type="RefSeq" id="WP_184835775.1">
    <property type="nucleotide sequence ID" value="NZ_JACHMN010000002.1"/>
</dbReference>
<dbReference type="Gene3D" id="2.60.120.260">
    <property type="entry name" value="Galactose-binding domain-like"/>
    <property type="match status" value="1"/>
</dbReference>
<dbReference type="NCBIfam" id="NF012200">
    <property type="entry name" value="choice_anch_D"/>
    <property type="match status" value="2"/>
</dbReference>
<gene>
    <name evidence="8" type="ORF">F4553_002640</name>
</gene>
<evidence type="ECO:0000256" key="1">
    <source>
        <dbReference type="ARBA" id="ARBA00004138"/>
    </source>
</evidence>
<dbReference type="InterPro" id="IPR053879">
    <property type="entry name" value="HYDIN_VesB_CFA65-like_Ig"/>
</dbReference>
<keyword evidence="3" id="KW-0963">Cytoplasm</keyword>
<feature type="signal peptide" evidence="6">
    <location>
        <begin position="1"/>
        <end position="36"/>
    </location>
</feature>